<keyword evidence="3" id="KW-0238">DNA-binding</keyword>
<dbReference type="Gene3D" id="3.40.190.10">
    <property type="entry name" value="Periplasmic binding protein-like II"/>
    <property type="match status" value="2"/>
</dbReference>
<evidence type="ECO:0000259" key="5">
    <source>
        <dbReference type="PROSITE" id="PS50931"/>
    </source>
</evidence>
<gene>
    <name evidence="6" type="ORF">D1Y85_16095</name>
</gene>
<evidence type="ECO:0000256" key="4">
    <source>
        <dbReference type="ARBA" id="ARBA00023163"/>
    </source>
</evidence>
<dbReference type="Pfam" id="PF03466">
    <property type="entry name" value="LysR_substrate"/>
    <property type="match status" value="1"/>
</dbReference>
<dbReference type="InterPro" id="IPR036390">
    <property type="entry name" value="WH_DNA-bd_sf"/>
</dbReference>
<dbReference type="InterPro" id="IPR036388">
    <property type="entry name" value="WH-like_DNA-bd_sf"/>
</dbReference>
<feature type="domain" description="HTH lysR-type" evidence="5">
    <location>
        <begin position="5"/>
        <end position="62"/>
    </location>
</feature>
<keyword evidence="2" id="KW-0805">Transcription regulation</keyword>
<dbReference type="PROSITE" id="PS50931">
    <property type="entry name" value="HTH_LYSR"/>
    <property type="match status" value="1"/>
</dbReference>
<dbReference type="RefSeq" id="WP_124152071.1">
    <property type="nucleotide sequence ID" value="NZ_RQIS01000011.1"/>
</dbReference>
<evidence type="ECO:0000256" key="1">
    <source>
        <dbReference type="ARBA" id="ARBA00009437"/>
    </source>
</evidence>
<dbReference type="Proteomes" id="UP000272778">
    <property type="component" value="Unassembled WGS sequence"/>
</dbReference>
<accession>A0A3N6PY23</accession>
<proteinExistence type="inferred from homology"/>
<evidence type="ECO:0000313" key="6">
    <source>
        <dbReference type="EMBL" id="RQH04936.1"/>
    </source>
</evidence>
<dbReference type="Pfam" id="PF00126">
    <property type="entry name" value="HTH_1"/>
    <property type="match status" value="1"/>
</dbReference>
<dbReference type="InterPro" id="IPR005119">
    <property type="entry name" value="LysR_subst-bd"/>
</dbReference>
<dbReference type="OrthoDB" id="8679465at2"/>
<protein>
    <submittedName>
        <fullName evidence="6">LysR family transcriptional regulator</fullName>
    </submittedName>
</protein>
<dbReference type="SUPFAM" id="SSF53850">
    <property type="entry name" value="Periplasmic binding protein-like II"/>
    <property type="match status" value="1"/>
</dbReference>
<comment type="caution">
    <text evidence="6">The sequence shown here is derived from an EMBL/GenBank/DDBJ whole genome shotgun (WGS) entry which is preliminary data.</text>
</comment>
<evidence type="ECO:0000313" key="7">
    <source>
        <dbReference type="Proteomes" id="UP000272778"/>
    </source>
</evidence>
<comment type="similarity">
    <text evidence="1">Belongs to the LysR transcriptional regulatory family.</text>
</comment>
<evidence type="ECO:0000256" key="3">
    <source>
        <dbReference type="ARBA" id="ARBA00023125"/>
    </source>
</evidence>
<dbReference type="EMBL" id="RQIS01000011">
    <property type="protein sequence ID" value="RQH04936.1"/>
    <property type="molecule type" value="Genomic_DNA"/>
</dbReference>
<dbReference type="GO" id="GO:0003700">
    <property type="term" value="F:DNA-binding transcription factor activity"/>
    <property type="evidence" value="ECO:0007669"/>
    <property type="project" value="InterPro"/>
</dbReference>
<reference evidence="6 7" key="1">
    <citation type="submission" date="2018-11" db="EMBL/GenBank/DDBJ databases">
        <title>Paraburkholderia sp. DHOA04, isolated from soil.</title>
        <authorList>
            <person name="Gao Z.-H."/>
            <person name="Qiu L.-H."/>
            <person name="Fu J.-C."/>
        </authorList>
    </citation>
    <scope>NUCLEOTIDE SEQUENCE [LARGE SCALE GENOMIC DNA]</scope>
    <source>
        <strain evidence="6 7">DHOA04</strain>
    </source>
</reference>
<name>A0A3N6PY23_9BURK</name>
<dbReference type="GO" id="GO:0003677">
    <property type="term" value="F:DNA binding"/>
    <property type="evidence" value="ECO:0007669"/>
    <property type="project" value="UniProtKB-KW"/>
</dbReference>
<dbReference type="AlphaFoldDB" id="A0A3N6PY23"/>
<dbReference type="PANTHER" id="PTHR30346">
    <property type="entry name" value="TRANSCRIPTIONAL DUAL REGULATOR HCAR-RELATED"/>
    <property type="match status" value="1"/>
</dbReference>
<dbReference type="PRINTS" id="PR00039">
    <property type="entry name" value="HTHLYSR"/>
</dbReference>
<dbReference type="Gene3D" id="1.10.10.10">
    <property type="entry name" value="Winged helix-like DNA-binding domain superfamily/Winged helix DNA-binding domain"/>
    <property type="match status" value="1"/>
</dbReference>
<dbReference type="GO" id="GO:0032993">
    <property type="term" value="C:protein-DNA complex"/>
    <property type="evidence" value="ECO:0007669"/>
    <property type="project" value="TreeGrafter"/>
</dbReference>
<keyword evidence="4" id="KW-0804">Transcription</keyword>
<evidence type="ECO:0000256" key="2">
    <source>
        <dbReference type="ARBA" id="ARBA00023015"/>
    </source>
</evidence>
<dbReference type="PANTHER" id="PTHR30346:SF0">
    <property type="entry name" value="HCA OPERON TRANSCRIPTIONAL ACTIVATOR HCAR"/>
    <property type="match status" value="1"/>
</dbReference>
<keyword evidence="7" id="KW-1185">Reference proteome</keyword>
<dbReference type="SUPFAM" id="SSF46785">
    <property type="entry name" value="Winged helix' DNA-binding domain"/>
    <property type="match status" value="1"/>
</dbReference>
<sequence length="304" mass="33199">MAKDITLRQLRYFIAAARAGQFSMAATNEHVSQSAITNAVIALEQALGTKLFDRGAHGVTMTADGHDFYHHARHVLDSVRDAMHKPRADARATSGTVRIAASYAVLGYFLPELLARFRASFPAIELDLRDMDRAEIENAVLDGTIDLGVTLVSNTARLEAFEHRVLIRSRRQLWTAPSHPLARAASVSLADIAAHPYILLAVDEGETSTTRYWQAKGLQPNIAFRTGSMEAVRGLVANGFGVTVLSDMLFRAWSLDGTRIDARPVVDSIPPMEVGLIWRPGAALAPAAHQLRHFLIQVNSGEAD</sequence>
<organism evidence="6 7">
    <name type="scientific">Paraburkholderia dinghuensis</name>
    <dbReference type="NCBI Taxonomy" id="2305225"/>
    <lineage>
        <taxon>Bacteria</taxon>
        <taxon>Pseudomonadati</taxon>
        <taxon>Pseudomonadota</taxon>
        <taxon>Betaproteobacteria</taxon>
        <taxon>Burkholderiales</taxon>
        <taxon>Burkholderiaceae</taxon>
        <taxon>Paraburkholderia</taxon>
    </lineage>
</organism>
<dbReference type="FunFam" id="1.10.10.10:FF:000001">
    <property type="entry name" value="LysR family transcriptional regulator"/>
    <property type="match status" value="1"/>
</dbReference>
<dbReference type="InterPro" id="IPR000847">
    <property type="entry name" value="LysR_HTH_N"/>
</dbReference>